<reference evidence="2 3" key="1">
    <citation type="submission" date="2019-04" db="EMBL/GenBank/DDBJ databases">
        <authorList>
            <person name="Van Vliet M D."/>
        </authorList>
    </citation>
    <scope>NUCLEOTIDE SEQUENCE [LARGE SCALE GENOMIC DNA]</scope>
    <source>
        <strain evidence="2 3">F21</strain>
    </source>
</reference>
<keyword evidence="3" id="KW-1185">Reference proteome</keyword>
<dbReference type="Gene3D" id="3.10.290.30">
    <property type="entry name" value="MM3350-like"/>
    <property type="match status" value="1"/>
</dbReference>
<name>A0A6C2UNP3_9BACT</name>
<proteinExistence type="predicted"/>
<gene>
    <name evidence="2" type="ORF">SCARR_03637</name>
</gene>
<organism evidence="2 3">
    <name type="scientific">Pontiella sulfatireligans</name>
    <dbReference type="NCBI Taxonomy" id="2750658"/>
    <lineage>
        <taxon>Bacteria</taxon>
        <taxon>Pseudomonadati</taxon>
        <taxon>Kiritimatiellota</taxon>
        <taxon>Kiritimatiellia</taxon>
        <taxon>Kiritimatiellales</taxon>
        <taxon>Pontiellaceae</taxon>
        <taxon>Pontiella</taxon>
    </lineage>
</organism>
<evidence type="ECO:0000313" key="3">
    <source>
        <dbReference type="Proteomes" id="UP000346198"/>
    </source>
</evidence>
<feature type="domain" description="Plasmid pRiA4b Orf3-like" evidence="1">
    <location>
        <begin position="16"/>
        <end position="130"/>
    </location>
</feature>
<sequence>MIIKLKIECVYGAYLEEECIRIIALDDSESLYDLHYRIQDAVKFDDDHPFTYFTANSPSPRANRICLTSADGWAAKEDYFDKTLLKDIWPLGEKKLYYRFDFGDDWIFEIRKMRSLKADSEIEVPQVLERIGPNPEQYPYYEE</sequence>
<dbReference type="AlphaFoldDB" id="A0A6C2UNP3"/>
<evidence type="ECO:0000259" key="1">
    <source>
        <dbReference type="Pfam" id="PF07929"/>
    </source>
</evidence>
<dbReference type="Pfam" id="PF07929">
    <property type="entry name" value="PRiA4_ORF3"/>
    <property type="match status" value="1"/>
</dbReference>
<accession>A0A6C2UNP3</accession>
<dbReference type="EMBL" id="CAAHFH010000002">
    <property type="protein sequence ID" value="VGO21563.1"/>
    <property type="molecule type" value="Genomic_DNA"/>
</dbReference>
<dbReference type="Proteomes" id="UP000346198">
    <property type="component" value="Unassembled WGS sequence"/>
</dbReference>
<dbReference type="InterPro" id="IPR012912">
    <property type="entry name" value="Plasmid_pRiA4b_Orf3-like"/>
</dbReference>
<dbReference type="RefSeq" id="WP_136063012.1">
    <property type="nucleotide sequence ID" value="NZ_CAAHFH010000002.1"/>
</dbReference>
<dbReference type="InterPro" id="IPR024047">
    <property type="entry name" value="MM3350-like_sf"/>
</dbReference>
<evidence type="ECO:0000313" key="2">
    <source>
        <dbReference type="EMBL" id="VGO21563.1"/>
    </source>
</evidence>
<dbReference type="SUPFAM" id="SSF159941">
    <property type="entry name" value="MM3350-like"/>
    <property type="match status" value="1"/>
</dbReference>
<protein>
    <recommendedName>
        <fullName evidence="1">Plasmid pRiA4b Orf3-like domain-containing protein</fullName>
    </recommendedName>
</protein>